<reference evidence="3 5" key="2">
    <citation type="submission" date="2018-08" db="EMBL/GenBank/DDBJ databases">
        <title>Recombination of ecologically and evolutionarily significant loci maintains genetic cohesion in the Pseudomonas syringae species complex.</title>
        <authorList>
            <person name="Dillon M."/>
            <person name="Thakur S."/>
            <person name="Almeida R.N.D."/>
            <person name="Weir B.S."/>
            <person name="Guttman D.S."/>
        </authorList>
    </citation>
    <scope>NUCLEOTIDE SEQUENCE [LARGE SCALE GENOMIC DNA]</scope>
    <source>
        <strain evidence="3 5">ICMP 3263</strain>
    </source>
</reference>
<dbReference type="Proteomes" id="UP000050557">
    <property type="component" value="Unassembled WGS sequence"/>
</dbReference>
<dbReference type="InterPro" id="IPR054239">
    <property type="entry name" value="DUF6966"/>
</dbReference>
<evidence type="ECO:0000313" key="2">
    <source>
        <dbReference type="EMBL" id="KPX47483.1"/>
    </source>
</evidence>
<dbReference type="EMBL" id="LJQM01000065">
    <property type="protein sequence ID" value="KPX47483.1"/>
    <property type="molecule type" value="Genomic_DNA"/>
</dbReference>
<protein>
    <recommendedName>
        <fullName evidence="1">DUF6966 domain-containing protein</fullName>
    </recommendedName>
</protein>
<dbReference type="Pfam" id="PF22294">
    <property type="entry name" value="DUF6966"/>
    <property type="match status" value="1"/>
</dbReference>
<proteinExistence type="predicted"/>
<accession>A0A0P9RUH8</accession>
<sequence length="98" mass="11013">MSRSFEMKRTKEINALIKKASLLLRQYERSEWADKLDSYTEALFDDAGYAISKIISLYGGSGSISDIVLCSNGMFLFEENNTLHELLSKIYSLCSGAN</sequence>
<reference evidence="2 4" key="1">
    <citation type="submission" date="2015-09" db="EMBL/GenBank/DDBJ databases">
        <title>Genome announcement of multiple Pseudomonas syringae strains.</title>
        <authorList>
            <person name="Thakur S."/>
            <person name="Wang P.W."/>
            <person name="Gong Y."/>
            <person name="Weir B.S."/>
            <person name="Guttman D.S."/>
        </authorList>
    </citation>
    <scope>NUCLEOTIDE SEQUENCE [LARGE SCALE GENOMIC DNA]</scope>
    <source>
        <strain evidence="2 4">ICMP4531</strain>
    </source>
</reference>
<evidence type="ECO:0000313" key="5">
    <source>
        <dbReference type="Proteomes" id="UP000279173"/>
    </source>
</evidence>
<dbReference type="RefSeq" id="WP_241409730.1">
    <property type="nucleotide sequence ID" value="NZ_CP092918.1"/>
</dbReference>
<dbReference type="Proteomes" id="UP000279173">
    <property type="component" value="Unassembled WGS sequence"/>
</dbReference>
<dbReference type="EMBL" id="RBUT01000140">
    <property type="protein sequence ID" value="RMV44987.1"/>
    <property type="molecule type" value="Genomic_DNA"/>
</dbReference>
<feature type="domain" description="DUF6966" evidence="1">
    <location>
        <begin position="26"/>
        <end position="73"/>
    </location>
</feature>
<comment type="caution">
    <text evidence="2">The sequence shown here is derived from an EMBL/GenBank/DDBJ whole genome shotgun (WGS) entry which is preliminary data.</text>
</comment>
<gene>
    <name evidence="2" type="ORF">ALO68_101557</name>
    <name evidence="3" type="ORF">ALP10_00693</name>
</gene>
<name>A0A0P9RUH8_9PSED</name>
<evidence type="ECO:0000259" key="1">
    <source>
        <dbReference type="Pfam" id="PF22294"/>
    </source>
</evidence>
<evidence type="ECO:0000313" key="3">
    <source>
        <dbReference type="EMBL" id="RMV44987.1"/>
    </source>
</evidence>
<dbReference type="AlphaFoldDB" id="A0A0P9RUH8"/>
<organism evidence="2 4">
    <name type="scientific">Pseudomonas syringae pv. helianthi</name>
    <dbReference type="NCBI Taxonomy" id="251654"/>
    <lineage>
        <taxon>Bacteria</taxon>
        <taxon>Pseudomonadati</taxon>
        <taxon>Pseudomonadota</taxon>
        <taxon>Gammaproteobacteria</taxon>
        <taxon>Pseudomonadales</taxon>
        <taxon>Pseudomonadaceae</taxon>
        <taxon>Pseudomonas</taxon>
    </lineage>
</organism>
<dbReference type="PATRIC" id="fig|251654.3.peg.442"/>
<evidence type="ECO:0000313" key="4">
    <source>
        <dbReference type="Proteomes" id="UP000050557"/>
    </source>
</evidence>